<evidence type="ECO:0000256" key="11">
    <source>
        <dbReference type="ARBA" id="ARBA00022840"/>
    </source>
</evidence>
<evidence type="ECO:0000256" key="7">
    <source>
        <dbReference type="ARBA" id="ARBA00022679"/>
    </source>
</evidence>
<evidence type="ECO:0000313" key="20">
    <source>
        <dbReference type="Proteomes" id="UP001139450"/>
    </source>
</evidence>
<keyword evidence="20" id="KW-1185">Reference proteome</keyword>
<feature type="domain" description="PAS" evidence="17">
    <location>
        <begin position="232"/>
        <end position="276"/>
    </location>
</feature>
<dbReference type="GO" id="GO:0005524">
    <property type="term" value="F:ATP binding"/>
    <property type="evidence" value="ECO:0007669"/>
    <property type="project" value="UniProtKB-KW"/>
</dbReference>
<dbReference type="InterPro" id="IPR004358">
    <property type="entry name" value="Sig_transdc_His_kin-like_C"/>
</dbReference>
<evidence type="ECO:0000256" key="1">
    <source>
        <dbReference type="ARBA" id="ARBA00000085"/>
    </source>
</evidence>
<keyword evidence="5" id="KW-1003">Cell membrane</keyword>
<dbReference type="PROSITE" id="PS50112">
    <property type="entry name" value="PAS"/>
    <property type="match status" value="1"/>
</dbReference>
<dbReference type="Pfam" id="PF00989">
    <property type="entry name" value="PAS"/>
    <property type="match status" value="1"/>
</dbReference>
<dbReference type="RefSeq" id="WP_245133099.1">
    <property type="nucleotide sequence ID" value="NZ_JALJEJ010000015.1"/>
</dbReference>
<comment type="subcellular location">
    <subcellularLocation>
        <location evidence="3">Cell membrane</location>
    </subcellularLocation>
    <subcellularLocation>
        <location evidence="2">Membrane</location>
        <topology evidence="2">Multi-pass membrane protein</topology>
    </subcellularLocation>
</comment>
<keyword evidence="11 19" id="KW-0067">ATP-binding</keyword>
<feature type="transmembrane region" description="Helical" evidence="15">
    <location>
        <begin position="147"/>
        <end position="169"/>
    </location>
</feature>
<dbReference type="SMART" id="SM00387">
    <property type="entry name" value="HATPase_c"/>
    <property type="match status" value="1"/>
</dbReference>
<feature type="domain" description="HAMP" evidence="18">
    <location>
        <begin position="171"/>
        <end position="223"/>
    </location>
</feature>
<dbReference type="Pfam" id="PF00512">
    <property type="entry name" value="HisKA"/>
    <property type="match status" value="1"/>
</dbReference>
<dbReference type="GO" id="GO:0005886">
    <property type="term" value="C:plasma membrane"/>
    <property type="evidence" value="ECO:0007669"/>
    <property type="project" value="UniProtKB-SubCell"/>
</dbReference>
<dbReference type="GO" id="GO:0030295">
    <property type="term" value="F:protein kinase activator activity"/>
    <property type="evidence" value="ECO:0007669"/>
    <property type="project" value="TreeGrafter"/>
</dbReference>
<dbReference type="InterPro" id="IPR013767">
    <property type="entry name" value="PAS_fold"/>
</dbReference>
<feature type="domain" description="Histidine kinase" evidence="16">
    <location>
        <begin position="365"/>
        <end position="583"/>
    </location>
</feature>
<dbReference type="CDD" id="cd06225">
    <property type="entry name" value="HAMP"/>
    <property type="match status" value="1"/>
</dbReference>
<dbReference type="GO" id="GO:0000156">
    <property type="term" value="F:phosphorelay response regulator activity"/>
    <property type="evidence" value="ECO:0007669"/>
    <property type="project" value="TreeGrafter"/>
</dbReference>
<evidence type="ECO:0000256" key="15">
    <source>
        <dbReference type="SAM" id="Phobius"/>
    </source>
</evidence>
<dbReference type="Pfam" id="PF00672">
    <property type="entry name" value="HAMP"/>
    <property type="match status" value="1"/>
</dbReference>
<dbReference type="InterPro" id="IPR003661">
    <property type="entry name" value="HisK_dim/P_dom"/>
</dbReference>
<dbReference type="CDD" id="cd00130">
    <property type="entry name" value="PAS"/>
    <property type="match status" value="1"/>
</dbReference>
<dbReference type="PANTHER" id="PTHR42878:SF7">
    <property type="entry name" value="SENSOR HISTIDINE KINASE GLRK"/>
    <property type="match status" value="1"/>
</dbReference>
<dbReference type="GO" id="GO:0000155">
    <property type="term" value="F:phosphorelay sensor kinase activity"/>
    <property type="evidence" value="ECO:0007669"/>
    <property type="project" value="InterPro"/>
</dbReference>
<keyword evidence="12 15" id="KW-1133">Transmembrane helix</keyword>
<dbReference type="SUPFAM" id="SSF55874">
    <property type="entry name" value="ATPase domain of HSP90 chaperone/DNA topoisomerase II/histidine kinase"/>
    <property type="match status" value="1"/>
</dbReference>
<dbReference type="GO" id="GO:0007234">
    <property type="term" value="P:osmosensory signaling via phosphorelay pathway"/>
    <property type="evidence" value="ECO:0007669"/>
    <property type="project" value="TreeGrafter"/>
</dbReference>
<dbReference type="GO" id="GO:0006355">
    <property type="term" value="P:regulation of DNA-templated transcription"/>
    <property type="evidence" value="ECO:0007669"/>
    <property type="project" value="InterPro"/>
</dbReference>
<evidence type="ECO:0000256" key="14">
    <source>
        <dbReference type="ARBA" id="ARBA00023136"/>
    </source>
</evidence>
<comment type="catalytic activity">
    <reaction evidence="1">
        <text>ATP + protein L-histidine = ADP + protein N-phospho-L-histidine.</text>
        <dbReference type="EC" id="2.7.13.3"/>
    </reaction>
</comment>
<dbReference type="SUPFAM" id="SSF47384">
    <property type="entry name" value="Homodimeric domain of signal transducing histidine kinase"/>
    <property type="match status" value="1"/>
</dbReference>
<dbReference type="Gene3D" id="3.30.450.20">
    <property type="entry name" value="PAS domain"/>
    <property type="match status" value="1"/>
</dbReference>
<evidence type="ECO:0000256" key="12">
    <source>
        <dbReference type="ARBA" id="ARBA00022989"/>
    </source>
</evidence>
<organism evidence="19 20">
    <name type="scientific">Mucilaginibacter straminoryzae</name>
    <dbReference type="NCBI Taxonomy" id="2932774"/>
    <lineage>
        <taxon>Bacteria</taxon>
        <taxon>Pseudomonadati</taxon>
        <taxon>Bacteroidota</taxon>
        <taxon>Sphingobacteriia</taxon>
        <taxon>Sphingobacteriales</taxon>
        <taxon>Sphingobacteriaceae</taxon>
        <taxon>Mucilaginibacter</taxon>
    </lineage>
</organism>
<dbReference type="InterPro" id="IPR003660">
    <property type="entry name" value="HAMP_dom"/>
</dbReference>
<keyword evidence="9" id="KW-0547">Nucleotide-binding</keyword>
<dbReference type="Gene3D" id="3.30.565.10">
    <property type="entry name" value="Histidine kinase-like ATPase, C-terminal domain"/>
    <property type="match status" value="1"/>
</dbReference>
<evidence type="ECO:0000259" key="16">
    <source>
        <dbReference type="PROSITE" id="PS50109"/>
    </source>
</evidence>
<name>A0A9X1X6G6_9SPHI</name>
<dbReference type="AlphaFoldDB" id="A0A9X1X6G6"/>
<accession>A0A9X1X6G6</accession>
<feature type="transmembrane region" description="Helical" evidence="15">
    <location>
        <begin position="12"/>
        <end position="29"/>
    </location>
</feature>
<gene>
    <name evidence="19" type="ORF">MUY27_19800</name>
</gene>
<keyword evidence="7" id="KW-0808">Transferase</keyword>
<dbReference type="Gene3D" id="1.10.287.130">
    <property type="match status" value="1"/>
</dbReference>
<dbReference type="SUPFAM" id="SSF55785">
    <property type="entry name" value="PYP-like sensor domain (PAS domain)"/>
    <property type="match status" value="1"/>
</dbReference>
<dbReference type="CDD" id="cd00082">
    <property type="entry name" value="HisKA"/>
    <property type="match status" value="1"/>
</dbReference>
<reference evidence="19" key="1">
    <citation type="submission" date="2022-04" db="EMBL/GenBank/DDBJ databases">
        <title>Mucilaginibacter sp. RS28 isolated from freshwater.</title>
        <authorList>
            <person name="Ko S.-R."/>
        </authorList>
    </citation>
    <scope>NUCLEOTIDE SEQUENCE</scope>
    <source>
        <strain evidence="19">RS28</strain>
    </source>
</reference>
<dbReference type="Pfam" id="PF02518">
    <property type="entry name" value="HATPase_c"/>
    <property type="match status" value="1"/>
</dbReference>
<dbReference type="NCBIfam" id="TIGR00229">
    <property type="entry name" value="sensory_box"/>
    <property type="match status" value="1"/>
</dbReference>
<dbReference type="SUPFAM" id="SSF158472">
    <property type="entry name" value="HAMP domain-like"/>
    <property type="match status" value="1"/>
</dbReference>
<dbReference type="SMART" id="SM00388">
    <property type="entry name" value="HisKA"/>
    <property type="match status" value="1"/>
</dbReference>
<evidence type="ECO:0000256" key="9">
    <source>
        <dbReference type="ARBA" id="ARBA00022741"/>
    </source>
</evidence>
<evidence type="ECO:0000256" key="3">
    <source>
        <dbReference type="ARBA" id="ARBA00004236"/>
    </source>
</evidence>
<comment type="caution">
    <text evidence="19">The sequence shown here is derived from an EMBL/GenBank/DDBJ whole genome shotgun (WGS) entry which is preliminary data.</text>
</comment>
<dbReference type="PROSITE" id="PS50885">
    <property type="entry name" value="HAMP"/>
    <property type="match status" value="1"/>
</dbReference>
<dbReference type="InterPro" id="IPR000014">
    <property type="entry name" value="PAS"/>
</dbReference>
<keyword evidence="13" id="KW-0902">Two-component regulatory system</keyword>
<keyword evidence="10" id="KW-0418">Kinase</keyword>
<evidence type="ECO:0000256" key="5">
    <source>
        <dbReference type="ARBA" id="ARBA00022475"/>
    </source>
</evidence>
<proteinExistence type="predicted"/>
<dbReference type="PROSITE" id="PS50109">
    <property type="entry name" value="HIS_KIN"/>
    <property type="match status" value="1"/>
</dbReference>
<dbReference type="Gene3D" id="6.10.340.10">
    <property type="match status" value="1"/>
</dbReference>
<keyword evidence="8 15" id="KW-0812">Transmembrane</keyword>
<dbReference type="InterPro" id="IPR050351">
    <property type="entry name" value="BphY/WalK/GraS-like"/>
</dbReference>
<dbReference type="InterPro" id="IPR003594">
    <property type="entry name" value="HATPase_dom"/>
</dbReference>
<dbReference type="Proteomes" id="UP001139450">
    <property type="component" value="Unassembled WGS sequence"/>
</dbReference>
<dbReference type="SMART" id="SM00304">
    <property type="entry name" value="HAMP"/>
    <property type="match status" value="1"/>
</dbReference>
<dbReference type="SMART" id="SM00091">
    <property type="entry name" value="PAS"/>
    <property type="match status" value="1"/>
</dbReference>
<evidence type="ECO:0000256" key="4">
    <source>
        <dbReference type="ARBA" id="ARBA00012438"/>
    </source>
</evidence>
<dbReference type="InterPro" id="IPR036890">
    <property type="entry name" value="HATPase_C_sf"/>
</dbReference>
<evidence type="ECO:0000313" key="19">
    <source>
        <dbReference type="EMBL" id="MCJ8211972.1"/>
    </source>
</evidence>
<evidence type="ECO:0000256" key="8">
    <source>
        <dbReference type="ARBA" id="ARBA00022692"/>
    </source>
</evidence>
<dbReference type="EMBL" id="JALJEJ010000015">
    <property type="protein sequence ID" value="MCJ8211972.1"/>
    <property type="molecule type" value="Genomic_DNA"/>
</dbReference>
<dbReference type="InterPro" id="IPR036097">
    <property type="entry name" value="HisK_dim/P_sf"/>
</dbReference>
<sequence length="583" mass="65475">MKIKTRLRAGFAFLFIVFIFFGATALWYIQRISADSKLILKNNYETLTYTRGMRVILDQSPLPLNSQSFAAFNGQLTRQEHNVTEPGERIATADLRHRFEQIASNQQQDSLQQVARLMRVDLQKIEEINLAAILKKNQAARASASQALTALGFIGGFVFLILLSFSVNFPDFIDQPLQSLLTGIREITEKNYSQRLDFERDDEFGQVAKAFNRMALQLSEWEGSNTAQLKSEKLRIETIIEQMQDAIIGLDEAGKILFINKAAEQLLGIHKQAVTGIPITGLEQRHEMFGFITGNRIPAGPVEVAAGGKKKYYKIETREIAVPNYKAIQEGELHKATLTAGRVIVFKNVTEFVERDDAKTNFIATVSHELKTPISSIKMSLSLLQDKRIGTWNQEQEELLQQIHADNDRLLKLTGELLNMAQAETGKLQLNFARETPAKIVDYAFNLVRFAAEQKGVRLELDAASNLPMVWADVEKTAWVMVNLLSNALRYSPEDSVIKVTVIHQANNVVFSVQDFGKGIEEQYQQHLFDRYFQVPQDGQNKAGTGLGLAISKDFIEAQSGTIKVESKPGEGSKFTFTLPVVQ</sequence>
<keyword evidence="6" id="KW-0597">Phosphoprotein</keyword>
<evidence type="ECO:0000256" key="6">
    <source>
        <dbReference type="ARBA" id="ARBA00022553"/>
    </source>
</evidence>
<dbReference type="FunFam" id="3.30.565.10:FF:000023">
    <property type="entry name" value="PAS domain-containing sensor histidine kinase"/>
    <property type="match status" value="1"/>
</dbReference>
<dbReference type="EC" id="2.7.13.3" evidence="4"/>
<dbReference type="PRINTS" id="PR00344">
    <property type="entry name" value="BCTRLSENSOR"/>
</dbReference>
<evidence type="ECO:0000256" key="13">
    <source>
        <dbReference type="ARBA" id="ARBA00023012"/>
    </source>
</evidence>
<keyword evidence="14 15" id="KW-0472">Membrane</keyword>
<evidence type="ECO:0000256" key="2">
    <source>
        <dbReference type="ARBA" id="ARBA00004141"/>
    </source>
</evidence>
<dbReference type="InterPro" id="IPR005467">
    <property type="entry name" value="His_kinase_dom"/>
</dbReference>
<protein>
    <recommendedName>
        <fullName evidence="4">histidine kinase</fullName>
        <ecNumber evidence="4">2.7.13.3</ecNumber>
    </recommendedName>
</protein>
<dbReference type="PANTHER" id="PTHR42878">
    <property type="entry name" value="TWO-COMPONENT HISTIDINE KINASE"/>
    <property type="match status" value="1"/>
</dbReference>
<dbReference type="InterPro" id="IPR035965">
    <property type="entry name" value="PAS-like_dom_sf"/>
</dbReference>
<evidence type="ECO:0000256" key="10">
    <source>
        <dbReference type="ARBA" id="ARBA00022777"/>
    </source>
</evidence>
<evidence type="ECO:0000259" key="17">
    <source>
        <dbReference type="PROSITE" id="PS50112"/>
    </source>
</evidence>
<evidence type="ECO:0000259" key="18">
    <source>
        <dbReference type="PROSITE" id="PS50885"/>
    </source>
</evidence>